<keyword evidence="3" id="KW-0819">tRNA processing</keyword>
<feature type="region of interest" description="Disordered" evidence="4">
    <location>
        <begin position="263"/>
        <end position="325"/>
    </location>
</feature>
<reference evidence="5" key="1">
    <citation type="submission" date="2021-01" db="EMBL/GenBank/DDBJ databases">
        <authorList>
            <person name="Corre E."/>
            <person name="Pelletier E."/>
            <person name="Niang G."/>
            <person name="Scheremetjew M."/>
            <person name="Finn R."/>
            <person name="Kale V."/>
            <person name="Holt S."/>
            <person name="Cochrane G."/>
            <person name="Meng A."/>
            <person name="Brown T."/>
            <person name="Cohen L."/>
        </authorList>
    </citation>
    <scope>NUCLEOTIDE SEQUENCE</scope>
    <source>
        <strain evidence="5">CCMP1594</strain>
    </source>
</reference>
<feature type="compositionally biased region" description="Acidic residues" evidence="4">
    <location>
        <begin position="268"/>
        <end position="299"/>
    </location>
</feature>
<evidence type="ECO:0000256" key="4">
    <source>
        <dbReference type="SAM" id="MobiDB-lite"/>
    </source>
</evidence>
<sequence>MMKHKCYDLNLAIQSTKFQRQEFADLALELGYKGIAWNYVHKDPKQAIEPPDKTIPLAEKSELKQMRRITLIVQEIRELEEFMQNKHVQQFDIVAVRPGSEAVLLNLRQYSKLVDIISLDCSPARTTMGWSYEKLLPQGIFFELTFGHALRTPAFASIMVSQGLQVARRTGNRNVILCSGACAPLELRAPQDAASLGILFGVDYSTALHFVGTNTNAVMLRAQGRKMAVPHSATEMSLAEVSAAERRAMEPLFFVDTEGFASIGEQDNVQEGDELDEEEEEEEQQQQSGDSDDSDDSGDDVQVVPMSKADVHLGPSSKKQRTGGT</sequence>
<dbReference type="GO" id="GO:0005634">
    <property type="term" value="C:nucleus"/>
    <property type="evidence" value="ECO:0007669"/>
    <property type="project" value="UniProtKB-SubCell"/>
</dbReference>
<dbReference type="Gene3D" id="3.20.20.140">
    <property type="entry name" value="Metal-dependent hydrolases"/>
    <property type="match status" value="1"/>
</dbReference>
<protein>
    <submittedName>
        <fullName evidence="5">Uncharacterized protein</fullName>
    </submittedName>
</protein>
<dbReference type="AlphaFoldDB" id="A0A7S4LMJ5"/>
<dbReference type="InterPro" id="IPR002738">
    <property type="entry name" value="RNase_P_p30"/>
</dbReference>
<dbReference type="PANTHER" id="PTHR13031:SF0">
    <property type="entry name" value="RIBONUCLEASE P PROTEIN SUBUNIT P30"/>
    <property type="match status" value="1"/>
</dbReference>
<gene>
    <name evidence="5" type="ORF">EGYM00163_LOCUS50052</name>
</gene>
<evidence type="ECO:0000313" key="5">
    <source>
        <dbReference type="EMBL" id="CAE0838680.1"/>
    </source>
</evidence>
<dbReference type="Pfam" id="PF01876">
    <property type="entry name" value="RNase_P_p30"/>
    <property type="match status" value="1"/>
</dbReference>
<dbReference type="PANTHER" id="PTHR13031">
    <property type="entry name" value="RIBONUCLEASE P SUBUNIT P30"/>
    <property type="match status" value="1"/>
</dbReference>
<proteinExistence type="inferred from homology"/>
<evidence type="ECO:0000256" key="2">
    <source>
        <dbReference type="ARBA" id="ARBA00007331"/>
    </source>
</evidence>
<dbReference type="InterPro" id="IPR016195">
    <property type="entry name" value="Pol/histidinol_Pase-like"/>
</dbReference>
<comment type="subcellular location">
    <subcellularLocation>
        <location evidence="1">Nucleus</location>
    </subcellularLocation>
</comment>
<evidence type="ECO:0000256" key="3">
    <source>
        <dbReference type="ARBA" id="ARBA00022694"/>
    </source>
</evidence>
<dbReference type="GO" id="GO:0008033">
    <property type="term" value="P:tRNA processing"/>
    <property type="evidence" value="ECO:0007669"/>
    <property type="project" value="UniProtKB-KW"/>
</dbReference>
<dbReference type="EMBL" id="HBJA01145647">
    <property type="protein sequence ID" value="CAE0838680.1"/>
    <property type="molecule type" value="Transcribed_RNA"/>
</dbReference>
<name>A0A7S4LMJ5_9EUGL</name>
<dbReference type="GO" id="GO:0003723">
    <property type="term" value="F:RNA binding"/>
    <property type="evidence" value="ECO:0007669"/>
    <property type="project" value="TreeGrafter"/>
</dbReference>
<comment type="similarity">
    <text evidence="2">Belongs to the eukaryotic/archaeal RNase P protein component 3 family.</text>
</comment>
<accession>A0A7S4LMJ5</accession>
<evidence type="ECO:0000256" key="1">
    <source>
        <dbReference type="ARBA" id="ARBA00004123"/>
    </source>
</evidence>
<organism evidence="5">
    <name type="scientific">Eutreptiella gymnastica</name>
    <dbReference type="NCBI Taxonomy" id="73025"/>
    <lineage>
        <taxon>Eukaryota</taxon>
        <taxon>Discoba</taxon>
        <taxon>Euglenozoa</taxon>
        <taxon>Euglenida</taxon>
        <taxon>Spirocuta</taxon>
        <taxon>Euglenophyceae</taxon>
        <taxon>Eutreptiales</taxon>
        <taxon>Eutreptiaceae</taxon>
        <taxon>Eutreptiella</taxon>
    </lineage>
</organism>
<dbReference type="SUPFAM" id="SSF89550">
    <property type="entry name" value="PHP domain-like"/>
    <property type="match status" value="1"/>
</dbReference>